<feature type="chain" id="PRO_5022026849" evidence="1">
    <location>
        <begin position="27"/>
        <end position="210"/>
    </location>
</feature>
<protein>
    <submittedName>
        <fullName evidence="2">Uncharacterized protein</fullName>
    </submittedName>
</protein>
<accession>A0A512DZN1</accession>
<evidence type="ECO:0000256" key="1">
    <source>
        <dbReference type="SAM" id="SignalP"/>
    </source>
</evidence>
<comment type="caution">
    <text evidence="2">The sequence shown here is derived from an EMBL/GenBank/DDBJ whole genome shotgun (WGS) entry which is preliminary data.</text>
</comment>
<sequence length="210" mass="23661">MRFWRTIRPLLSSTIVLTALTGFAGAQPRVETPPDWPCVQVFVPTLSAASIWAGPPIDDYLKTWTDNHDVASLATRAVSRSVPEEEATQALDSFAESLKDNREQTLTMLFAGIFDEANRTRGKAIDGIRRFSRAQQEQLRNMNATLGELDRVRAAQPQDTAKMKELTEQLGWQRRIIEERQRSLGALCEQPVIVERRLGTLARTIASHME</sequence>
<dbReference type="OrthoDB" id="6159094at2"/>
<proteinExistence type="predicted"/>
<dbReference type="AlphaFoldDB" id="A0A512DZN1"/>
<dbReference type="EMBL" id="BJYZ01000033">
    <property type="protein sequence ID" value="GEO41948.1"/>
    <property type="molecule type" value="Genomic_DNA"/>
</dbReference>
<keyword evidence="3" id="KW-1185">Reference proteome</keyword>
<organism evidence="2 3">
    <name type="scientific">Skermanella aerolata</name>
    <dbReference type="NCBI Taxonomy" id="393310"/>
    <lineage>
        <taxon>Bacteria</taxon>
        <taxon>Pseudomonadati</taxon>
        <taxon>Pseudomonadota</taxon>
        <taxon>Alphaproteobacteria</taxon>
        <taxon>Rhodospirillales</taxon>
        <taxon>Azospirillaceae</taxon>
        <taxon>Skermanella</taxon>
    </lineage>
</organism>
<name>A0A512DZN1_9PROT</name>
<dbReference type="RefSeq" id="WP_052832228.1">
    <property type="nucleotide sequence ID" value="NZ_BJYZ01000033.1"/>
</dbReference>
<keyword evidence="1" id="KW-0732">Signal</keyword>
<reference evidence="2 3" key="1">
    <citation type="submission" date="2019-07" db="EMBL/GenBank/DDBJ databases">
        <title>Whole genome shotgun sequence of Skermanella aerolata NBRC 106429.</title>
        <authorList>
            <person name="Hosoyama A."/>
            <person name="Uohara A."/>
            <person name="Ohji S."/>
            <person name="Ichikawa N."/>
        </authorList>
    </citation>
    <scope>NUCLEOTIDE SEQUENCE [LARGE SCALE GENOMIC DNA]</scope>
    <source>
        <strain evidence="2 3">NBRC 106429</strain>
    </source>
</reference>
<evidence type="ECO:0000313" key="3">
    <source>
        <dbReference type="Proteomes" id="UP000321523"/>
    </source>
</evidence>
<dbReference type="Proteomes" id="UP000321523">
    <property type="component" value="Unassembled WGS sequence"/>
</dbReference>
<feature type="signal peptide" evidence="1">
    <location>
        <begin position="1"/>
        <end position="26"/>
    </location>
</feature>
<evidence type="ECO:0000313" key="2">
    <source>
        <dbReference type="EMBL" id="GEO41948.1"/>
    </source>
</evidence>
<gene>
    <name evidence="2" type="ORF">SAE02_60960</name>
</gene>